<accession>A0A2P8HP82</accession>
<evidence type="ECO:0000259" key="2">
    <source>
        <dbReference type="Pfam" id="PF04773"/>
    </source>
</evidence>
<evidence type="ECO:0000313" key="4">
    <source>
        <dbReference type="EMBL" id="PSL48015.1"/>
    </source>
</evidence>
<proteinExistence type="predicted"/>
<dbReference type="PANTHER" id="PTHR30273">
    <property type="entry name" value="PERIPLASMIC SIGNAL SENSOR AND SIGMA FACTOR ACTIVATOR FECR-RELATED"/>
    <property type="match status" value="1"/>
</dbReference>
<dbReference type="Gene3D" id="2.60.120.1440">
    <property type="match status" value="1"/>
</dbReference>
<protein>
    <submittedName>
        <fullName evidence="4">FecR family protein</fullName>
    </submittedName>
</protein>
<keyword evidence="5" id="KW-1185">Reference proteome</keyword>
<dbReference type="InterPro" id="IPR012373">
    <property type="entry name" value="Ferrdict_sens_TM"/>
</dbReference>
<dbReference type="InterPro" id="IPR032508">
    <property type="entry name" value="FecR_C"/>
</dbReference>
<feature type="domain" description="Protein FecR C-terminal" evidence="3">
    <location>
        <begin position="290"/>
        <end position="358"/>
    </location>
</feature>
<dbReference type="Proteomes" id="UP000240971">
    <property type="component" value="Unassembled WGS sequence"/>
</dbReference>
<evidence type="ECO:0000256" key="1">
    <source>
        <dbReference type="SAM" id="Phobius"/>
    </source>
</evidence>
<reference evidence="4 5" key="1">
    <citation type="submission" date="2018-03" db="EMBL/GenBank/DDBJ databases">
        <title>Genomic Encyclopedia of Archaeal and Bacterial Type Strains, Phase II (KMG-II): from individual species to whole genera.</title>
        <authorList>
            <person name="Goeker M."/>
        </authorList>
    </citation>
    <scope>NUCLEOTIDE SEQUENCE [LARGE SCALE GENOMIC DNA]</scope>
    <source>
        <strain evidence="4 5">DSM 24859</strain>
    </source>
</reference>
<feature type="transmembrane region" description="Helical" evidence="1">
    <location>
        <begin position="98"/>
        <end position="118"/>
    </location>
</feature>
<evidence type="ECO:0000259" key="3">
    <source>
        <dbReference type="Pfam" id="PF16344"/>
    </source>
</evidence>
<organism evidence="4 5">
    <name type="scientific">Chitinophaga niastensis</name>
    <dbReference type="NCBI Taxonomy" id="536980"/>
    <lineage>
        <taxon>Bacteria</taxon>
        <taxon>Pseudomonadati</taxon>
        <taxon>Bacteroidota</taxon>
        <taxon>Chitinophagia</taxon>
        <taxon>Chitinophagales</taxon>
        <taxon>Chitinophagaceae</taxon>
        <taxon>Chitinophaga</taxon>
    </lineage>
</organism>
<dbReference type="InterPro" id="IPR006860">
    <property type="entry name" value="FecR"/>
</dbReference>
<feature type="domain" description="FecR protein" evidence="2">
    <location>
        <begin position="130"/>
        <end position="225"/>
    </location>
</feature>
<dbReference type="AlphaFoldDB" id="A0A2P8HP82"/>
<dbReference type="RefSeq" id="WP_106528424.1">
    <property type="nucleotide sequence ID" value="NZ_PYAW01000002.1"/>
</dbReference>
<dbReference type="PANTHER" id="PTHR30273:SF2">
    <property type="entry name" value="PROTEIN FECR"/>
    <property type="match status" value="1"/>
</dbReference>
<name>A0A2P8HP82_CHINA</name>
<evidence type="ECO:0000313" key="5">
    <source>
        <dbReference type="Proteomes" id="UP000240971"/>
    </source>
</evidence>
<dbReference type="OrthoDB" id="1523735at2"/>
<dbReference type="Pfam" id="PF04773">
    <property type="entry name" value="FecR"/>
    <property type="match status" value="1"/>
</dbReference>
<keyword evidence="1" id="KW-0472">Membrane</keyword>
<dbReference type="Gene3D" id="3.55.50.30">
    <property type="match status" value="1"/>
</dbReference>
<keyword evidence="1" id="KW-0812">Transmembrane</keyword>
<gene>
    <name evidence="4" type="ORF">CLV51_102875</name>
</gene>
<dbReference type="EMBL" id="PYAW01000002">
    <property type="protein sequence ID" value="PSL48015.1"/>
    <property type="molecule type" value="Genomic_DNA"/>
</dbReference>
<dbReference type="GO" id="GO:0016989">
    <property type="term" value="F:sigma factor antagonist activity"/>
    <property type="evidence" value="ECO:0007669"/>
    <property type="project" value="TreeGrafter"/>
</dbReference>
<comment type="caution">
    <text evidence="4">The sequence shown here is derived from an EMBL/GenBank/DDBJ whole genome shotgun (WGS) entry which is preliminary data.</text>
</comment>
<dbReference type="Pfam" id="PF16344">
    <property type="entry name" value="FecR_C"/>
    <property type="match status" value="1"/>
</dbReference>
<sequence length="359" mass="39780">MTTRRIWELIGRKLSGEASAAELQELEQLLQSHPELHSPANTLTDIWQKTLPPQQEDNAAAAHERHILRMQEKGIPIGDMNKEVPGKLVAIKGPLRRYLWAAAAVAGIIVTISLWRAVTVRKAVPAALSEVATRNGSRTSLVLPDGTRVWLNGGSKLIYDKQFSNGNRAVTLIGEAFFDVVKQASHPFVIHTATMDIRVLGTRFNVRSYPDDKTTEAALISGSIEAIPKNRTVASVILKPNEKIVVLNEVAAIPTAARNANTATAVIIQPVSHYAAKENAITETSWLDHKLVFKDESFAELAQHMERFYGVTIHFTDKQKEELRFTGIFAHETVQQALNALKMTAAFHYSMHDNDITIN</sequence>
<dbReference type="PIRSF" id="PIRSF018266">
    <property type="entry name" value="FecR"/>
    <property type="match status" value="1"/>
</dbReference>
<keyword evidence="1" id="KW-1133">Transmembrane helix</keyword>